<feature type="region of interest" description="Disordered" evidence="1">
    <location>
        <begin position="228"/>
        <end position="260"/>
    </location>
</feature>
<accession>A0A9P6Q0T7</accession>
<gene>
    <name evidence="2" type="ORF">BG011_004766</name>
</gene>
<feature type="compositionally biased region" description="Basic and acidic residues" evidence="1">
    <location>
        <begin position="250"/>
        <end position="260"/>
    </location>
</feature>
<evidence type="ECO:0000256" key="1">
    <source>
        <dbReference type="SAM" id="MobiDB-lite"/>
    </source>
</evidence>
<evidence type="ECO:0000313" key="2">
    <source>
        <dbReference type="EMBL" id="KAG0256076.1"/>
    </source>
</evidence>
<sequence length="260" mass="29733">MALFVSKASFYDLYKEFYLRDHQKLHHTITSKLYTMCSTLKLRLLLAKNNPDPFKHVALNLDGHDSRVSYINVNKPSHYSYELKSGFCVQVCADMNSIALFVSKPAPYVQTQYNKAFGGFRSKIESCFADLHSTFAKFTHDAPLRFADEKAFEPQFKLCCLLMNIKKVVASQNVAIQPHHGFWMQDGFDFLESIEYQESYEKQPNIKAKLGYGHDLLELQEAFMSTTVSRSSTAEPKDSAMTDMSQEDSGETKILEASRR</sequence>
<dbReference type="OrthoDB" id="2393881at2759"/>
<evidence type="ECO:0008006" key="4">
    <source>
        <dbReference type="Google" id="ProtNLM"/>
    </source>
</evidence>
<proteinExistence type="predicted"/>
<organism evidence="2 3">
    <name type="scientific">Mortierella polycephala</name>
    <dbReference type="NCBI Taxonomy" id="41804"/>
    <lineage>
        <taxon>Eukaryota</taxon>
        <taxon>Fungi</taxon>
        <taxon>Fungi incertae sedis</taxon>
        <taxon>Mucoromycota</taxon>
        <taxon>Mortierellomycotina</taxon>
        <taxon>Mortierellomycetes</taxon>
        <taxon>Mortierellales</taxon>
        <taxon>Mortierellaceae</taxon>
        <taxon>Mortierella</taxon>
    </lineage>
</organism>
<dbReference type="Proteomes" id="UP000726737">
    <property type="component" value="Unassembled WGS sequence"/>
</dbReference>
<name>A0A9P6Q0T7_9FUNG</name>
<protein>
    <recommendedName>
        <fullName evidence="4">DDE Tnp4 domain-containing protein</fullName>
    </recommendedName>
</protein>
<dbReference type="AlphaFoldDB" id="A0A9P6Q0T7"/>
<reference evidence="2" key="1">
    <citation type="journal article" date="2020" name="Fungal Divers.">
        <title>Resolving the Mortierellaceae phylogeny through synthesis of multi-gene phylogenetics and phylogenomics.</title>
        <authorList>
            <person name="Vandepol N."/>
            <person name="Liber J."/>
            <person name="Desiro A."/>
            <person name="Na H."/>
            <person name="Kennedy M."/>
            <person name="Barry K."/>
            <person name="Grigoriev I.V."/>
            <person name="Miller A.N."/>
            <person name="O'Donnell K."/>
            <person name="Stajich J.E."/>
            <person name="Bonito G."/>
        </authorList>
    </citation>
    <scope>NUCLEOTIDE SEQUENCE</scope>
    <source>
        <strain evidence="2">KOD948</strain>
    </source>
</reference>
<dbReference type="EMBL" id="JAAAJA010000318">
    <property type="protein sequence ID" value="KAG0256076.1"/>
    <property type="molecule type" value="Genomic_DNA"/>
</dbReference>
<comment type="caution">
    <text evidence="2">The sequence shown here is derived from an EMBL/GenBank/DDBJ whole genome shotgun (WGS) entry which is preliminary data.</text>
</comment>
<keyword evidence="3" id="KW-1185">Reference proteome</keyword>
<evidence type="ECO:0000313" key="3">
    <source>
        <dbReference type="Proteomes" id="UP000726737"/>
    </source>
</evidence>